<dbReference type="SUPFAM" id="SSF56112">
    <property type="entry name" value="Protein kinase-like (PK-like)"/>
    <property type="match status" value="1"/>
</dbReference>
<evidence type="ECO:0000256" key="5">
    <source>
        <dbReference type="ARBA" id="ARBA00037982"/>
    </source>
</evidence>
<accession>A0A6G1KZ90</accession>
<dbReference type="GO" id="GO:0005524">
    <property type="term" value="F:ATP binding"/>
    <property type="evidence" value="ECO:0007669"/>
    <property type="project" value="UniProtKB-KW"/>
</dbReference>
<dbReference type="PROSITE" id="PS50011">
    <property type="entry name" value="PROTEIN_KINASE_DOM"/>
    <property type="match status" value="1"/>
</dbReference>
<feature type="region of interest" description="Disordered" evidence="6">
    <location>
        <begin position="538"/>
        <end position="706"/>
    </location>
</feature>
<keyword evidence="9" id="KW-1185">Reference proteome</keyword>
<dbReference type="AlphaFoldDB" id="A0A6G1KZ90"/>
<keyword evidence="4" id="KW-0067">ATP-binding</keyword>
<dbReference type="Proteomes" id="UP000799436">
    <property type="component" value="Unassembled WGS sequence"/>
</dbReference>
<dbReference type="Gene3D" id="1.10.510.10">
    <property type="entry name" value="Transferase(Phosphotransferase) domain 1"/>
    <property type="match status" value="1"/>
</dbReference>
<proteinExistence type="inferred from homology"/>
<evidence type="ECO:0000259" key="7">
    <source>
        <dbReference type="PROSITE" id="PS50011"/>
    </source>
</evidence>
<dbReference type="GO" id="GO:0005634">
    <property type="term" value="C:nucleus"/>
    <property type="evidence" value="ECO:0007669"/>
    <property type="project" value="TreeGrafter"/>
</dbReference>
<dbReference type="InterPro" id="IPR050339">
    <property type="entry name" value="CC_SR_Kinase"/>
</dbReference>
<dbReference type="OrthoDB" id="310217at2759"/>
<feature type="compositionally biased region" description="Gly residues" evidence="6">
    <location>
        <begin position="594"/>
        <end position="604"/>
    </location>
</feature>
<name>A0A6G1KZ90_9PEZI</name>
<evidence type="ECO:0000256" key="3">
    <source>
        <dbReference type="ARBA" id="ARBA00022777"/>
    </source>
</evidence>
<dbReference type="InterPro" id="IPR011009">
    <property type="entry name" value="Kinase-like_dom_sf"/>
</dbReference>
<gene>
    <name evidence="8" type="ORF">EJ03DRAFT_354848</name>
</gene>
<feature type="compositionally biased region" description="Pro residues" evidence="6">
    <location>
        <begin position="624"/>
        <end position="666"/>
    </location>
</feature>
<keyword evidence="1" id="KW-0808">Transferase</keyword>
<dbReference type="SMART" id="SM00220">
    <property type="entry name" value="S_TKc"/>
    <property type="match status" value="1"/>
</dbReference>
<sequence length="706" mass="77671">MAAQDSDARDKWIKWTTSLPGDDSIDFNDLKEHWQDLSADFRQDISDAIDAFESARGQYNTEVKNLSSLEELLRKVNDDESTAQEALHHHQRVLNTAREYRISIDRMLNLLQASGSIEATLHSQEVLVTWQRKVQALMQTLTTKVKTLDFRARRAEVSLGSGWVGPWGIGAGAFGQVQVWVRQNLDGNIVDRVAVKDVVSTVPSDADAPPWVGAEYWWPAHNGLEYDDFKASRPVEVVAPYRLRGLIGSEGAVKLRNWRINTPKRHLRLYQEFCPFGELASFLDYNQHLQTHGLQRVWLHEEFIWHTLETLVRVFILCDCGELDQDPISGSLNRPPWGQPWVTIIHRDLKLGNVFLGPPLRDRYRRWPAPKVGDFGLATMIAPDDPRTDPGHFSACGTRGCRAPEQADSYLEVPTTKADVFGVGLIAWALMESRYGDSRLEWERDEDAAPGTAWHDQLEVSDAVRQVYSQELVDLVDACTAFRLVDRPSWREMMQRIQQSQNDHLRDARPADEDFYDPWVSSLRESYVLMAQLRAQVTGPPQGMSDVPGPDPEDQGNDELGGQPGAVFGEGPRRGAGLWKGIGAPPRGREVDGGEGPEVAGGDGAQPDGDENGDGSGGDEDGGPAPPPPDPAPAPAPVVVPPPAPLALPPPPPPAAVPAVGPPPAAAAPVTVPPAAAAAAPAGARRGTRNRTVPTRWGYDEWGNRQ</sequence>
<dbReference type="PANTHER" id="PTHR11042">
    <property type="entry name" value="EUKARYOTIC TRANSLATION INITIATION FACTOR 2-ALPHA KINASE EIF2-ALPHA KINASE -RELATED"/>
    <property type="match status" value="1"/>
</dbReference>
<feature type="compositionally biased region" description="Low complexity" evidence="6">
    <location>
        <begin position="667"/>
        <end position="684"/>
    </location>
</feature>
<organism evidence="8 9">
    <name type="scientific">Teratosphaeria nubilosa</name>
    <dbReference type="NCBI Taxonomy" id="161662"/>
    <lineage>
        <taxon>Eukaryota</taxon>
        <taxon>Fungi</taxon>
        <taxon>Dikarya</taxon>
        <taxon>Ascomycota</taxon>
        <taxon>Pezizomycotina</taxon>
        <taxon>Dothideomycetes</taxon>
        <taxon>Dothideomycetidae</taxon>
        <taxon>Mycosphaerellales</taxon>
        <taxon>Teratosphaeriaceae</taxon>
        <taxon>Teratosphaeria</taxon>
    </lineage>
</organism>
<protein>
    <submittedName>
        <fullName evidence="8">Kinase-like protein</fullName>
    </submittedName>
</protein>
<evidence type="ECO:0000256" key="2">
    <source>
        <dbReference type="ARBA" id="ARBA00022741"/>
    </source>
</evidence>
<dbReference type="GO" id="GO:0110031">
    <property type="term" value="P:negative regulation of G2/MI transition of meiotic cell cycle"/>
    <property type="evidence" value="ECO:0007669"/>
    <property type="project" value="TreeGrafter"/>
</dbReference>
<dbReference type="PROSITE" id="PS00108">
    <property type="entry name" value="PROTEIN_KINASE_ST"/>
    <property type="match status" value="1"/>
</dbReference>
<feature type="compositionally biased region" description="Acidic residues" evidence="6">
    <location>
        <begin position="608"/>
        <end position="622"/>
    </location>
</feature>
<keyword evidence="2" id="KW-0547">Nucleotide-binding</keyword>
<keyword evidence="3 8" id="KW-0418">Kinase</keyword>
<dbReference type="InterPro" id="IPR008271">
    <property type="entry name" value="Ser/Thr_kinase_AS"/>
</dbReference>
<dbReference type="EMBL" id="ML995891">
    <property type="protein sequence ID" value="KAF2765478.1"/>
    <property type="molecule type" value="Genomic_DNA"/>
</dbReference>
<evidence type="ECO:0000313" key="8">
    <source>
        <dbReference type="EMBL" id="KAF2765478.1"/>
    </source>
</evidence>
<evidence type="ECO:0000256" key="4">
    <source>
        <dbReference type="ARBA" id="ARBA00022840"/>
    </source>
</evidence>
<dbReference type="GO" id="GO:0005737">
    <property type="term" value="C:cytoplasm"/>
    <property type="evidence" value="ECO:0007669"/>
    <property type="project" value="TreeGrafter"/>
</dbReference>
<comment type="similarity">
    <text evidence="5">Belongs to the protein kinase superfamily. Ser/Thr protein kinase family. GCN2 subfamily.</text>
</comment>
<dbReference type="Pfam" id="PF00069">
    <property type="entry name" value="Pkinase"/>
    <property type="match status" value="1"/>
</dbReference>
<feature type="domain" description="Protein kinase" evidence="7">
    <location>
        <begin position="163"/>
        <end position="505"/>
    </location>
</feature>
<dbReference type="InterPro" id="IPR000719">
    <property type="entry name" value="Prot_kinase_dom"/>
</dbReference>
<evidence type="ECO:0000256" key="6">
    <source>
        <dbReference type="SAM" id="MobiDB-lite"/>
    </source>
</evidence>
<evidence type="ECO:0000313" key="9">
    <source>
        <dbReference type="Proteomes" id="UP000799436"/>
    </source>
</evidence>
<dbReference type="PANTHER" id="PTHR11042:SF190">
    <property type="entry name" value="MITOSIS INHIBITOR PROTEIN KINASE MIK1"/>
    <property type="match status" value="1"/>
</dbReference>
<reference evidence="8" key="1">
    <citation type="journal article" date="2020" name="Stud. Mycol.">
        <title>101 Dothideomycetes genomes: a test case for predicting lifestyles and emergence of pathogens.</title>
        <authorList>
            <person name="Haridas S."/>
            <person name="Albert R."/>
            <person name="Binder M."/>
            <person name="Bloem J."/>
            <person name="Labutti K."/>
            <person name="Salamov A."/>
            <person name="Andreopoulos B."/>
            <person name="Baker S."/>
            <person name="Barry K."/>
            <person name="Bills G."/>
            <person name="Bluhm B."/>
            <person name="Cannon C."/>
            <person name="Castanera R."/>
            <person name="Culley D."/>
            <person name="Daum C."/>
            <person name="Ezra D."/>
            <person name="Gonzalez J."/>
            <person name="Henrissat B."/>
            <person name="Kuo A."/>
            <person name="Liang C."/>
            <person name="Lipzen A."/>
            <person name="Lutzoni F."/>
            <person name="Magnuson J."/>
            <person name="Mondo S."/>
            <person name="Nolan M."/>
            <person name="Ohm R."/>
            <person name="Pangilinan J."/>
            <person name="Park H.-J."/>
            <person name="Ramirez L."/>
            <person name="Alfaro M."/>
            <person name="Sun H."/>
            <person name="Tritt A."/>
            <person name="Yoshinaga Y."/>
            <person name="Zwiers L.-H."/>
            <person name="Turgeon B."/>
            <person name="Goodwin S."/>
            <person name="Spatafora J."/>
            <person name="Crous P."/>
            <person name="Grigoriev I."/>
        </authorList>
    </citation>
    <scope>NUCLEOTIDE SEQUENCE</scope>
    <source>
        <strain evidence="8">CBS 116005</strain>
    </source>
</reference>
<evidence type="ECO:0000256" key="1">
    <source>
        <dbReference type="ARBA" id="ARBA00022679"/>
    </source>
</evidence>
<dbReference type="GO" id="GO:0004672">
    <property type="term" value="F:protein kinase activity"/>
    <property type="evidence" value="ECO:0007669"/>
    <property type="project" value="InterPro"/>
</dbReference>